<reference evidence="2" key="2">
    <citation type="submission" date="2019-10" db="EMBL/GenBank/DDBJ databases">
        <authorList>
            <consortium name="NCBI Genome Project"/>
        </authorList>
    </citation>
    <scope>NUCLEOTIDE SEQUENCE</scope>
    <source>
        <strain evidence="2">NI907</strain>
    </source>
</reference>
<sequence length="550" mass="60884">MDSTRSTTFATRRIAVPFLLVVAAAAAAAVVAPVAAAPPNPTRSRAQWPPPMRTGEVAPAAPPRLLQRDCPEFTSWAVDRNHGPLSKGRNMLPMQRPDPDCRTFMVDEVEETIAEMRRAVVDPDLFRLFENCFPNTLDTAVKWHGLAAQTKDEELTFIVTGDIDAMTSLASLFRGTINMQARFIEKSPHCNAFRAPPESGISSDMPISLDSVWPIPDQRVVFECKWELDSLAAFLQLSHEYYEGTGDLAFFGKHGWVDAIEAIMNTTTTLQAGTYAEDGLPNASPYRFQRQTSTASETLSNSGDGNPVVGGTGLVRSAFRPSDDAAIYQLLVPANMMFSRYLASCAEIMAKLAEDETPDDVHGRFRRGLARDMSGLARLVRRGIESHAKVRHDVYGEMYAYEIDGSGSHNLMDDANLPSLLSSAMMGFVSKDDPTYLNTRKFIFSKDNPYFMHGPVLNGTGGPHIGPGMAWPMSLIVRIMTTDDDDEIMATLRQLVESTDGLGLMHESINTFSAAMYTRPWFSWANGLFGQMMLDLKDRKPHILKTVYFQ</sequence>
<evidence type="ECO:0008006" key="3">
    <source>
        <dbReference type="Google" id="ProtNLM"/>
    </source>
</evidence>
<dbReference type="PANTHER" id="PTHR31047:SF1">
    <property type="entry name" value="DUF1237 DOMAIN-CONTAINING PROTEIN"/>
    <property type="match status" value="1"/>
</dbReference>
<dbReference type="PROSITE" id="PS51318">
    <property type="entry name" value="TAT"/>
    <property type="match status" value="1"/>
</dbReference>
<dbReference type="SMART" id="SM01149">
    <property type="entry name" value="DUF1237"/>
    <property type="match status" value="1"/>
</dbReference>
<dbReference type="GeneID" id="41963516"/>
<dbReference type="InterPro" id="IPR012341">
    <property type="entry name" value="6hp_glycosidase-like_sf"/>
</dbReference>
<dbReference type="Gene3D" id="1.50.10.10">
    <property type="match status" value="1"/>
</dbReference>
<dbReference type="GO" id="GO:0005975">
    <property type="term" value="P:carbohydrate metabolic process"/>
    <property type="evidence" value="ECO:0007669"/>
    <property type="project" value="InterPro"/>
</dbReference>
<dbReference type="PIRSF" id="PIRSF028846">
    <property type="entry name" value="UCP028846"/>
    <property type="match status" value="1"/>
</dbReference>
<proteinExistence type="predicted"/>
<reference evidence="2" key="3">
    <citation type="submission" date="2025-08" db="UniProtKB">
        <authorList>
            <consortium name="RefSeq"/>
        </authorList>
    </citation>
    <scope>IDENTIFICATION</scope>
    <source>
        <strain evidence="2">NI907</strain>
    </source>
</reference>
<evidence type="ECO:0000313" key="2">
    <source>
        <dbReference type="RefSeq" id="XP_030979308.1"/>
    </source>
</evidence>
<keyword evidence="1" id="KW-1185">Reference proteome</keyword>
<dbReference type="RefSeq" id="XP_030979308.1">
    <property type="nucleotide sequence ID" value="XM_031128608.1"/>
</dbReference>
<gene>
    <name evidence="2" type="ORF">PgNI_08613</name>
</gene>
<dbReference type="InterPro" id="IPR008313">
    <property type="entry name" value="GH125"/>
</dbReference>
<dbReference type="Pfam" id="PF06824">
    <property type="entry name" value="Glyco_hydro_125"/>
    <property type="match status" value="2"/>
</dbReference>
<accession>A0A6P8AWL6</accession>
<dbReference type="AlphaFoldDB" id="A0A6P8AWL6"/>
<dbReference type="KEGG" id="pgri:PgNI_08613"/>
<dbReference type="InterPro" id="IPR006311">
    <property type="entry name" value="TAT_signal"/>
</dbReference>
<dbReference type="InterPro" id="IPR008928">
    <property type="entry name" value="6-hairpin_glycosidase_sf"/>
</dbReference>
<dbReference type="Proteomes" id="UP000515153">
    <property type="component" value="Chromosome V"/>
</dbReference>
<reference evidence="1 2" key="1">
    <citation type="journal article" date="2019" name="Mol. Biol. Evol.">
        <title>Blast fungal genomes show frequent chromosomal changes, gene gains and losses, and effector gene turnover.</title>
        <authorList>
            <person name="Gomez Luciano L.B."/>
            <person name="Jason Tsai I."/>
            <person name="Chuma I."/>
            <person name="Tosa Y."/>
            <person name="Chen Y.H."/>
            <person name="Li J.Y."/>
            <person name="Li M.Y."/>
            <person name="Jade Lu M.Y."/>
            <person name="Nakayashiki H."/>
            <person name="Li W.H."/>
        </authorList>
    </citation>
    <scope>NUCLEOTIDE SEQUENCE [LARGE SCALE GENOMIC DNA]</scope>
    <source>
        <strain evidence="1 2">NI907</strain>
    </source>
</reference>
<dbReference type="GO" id="GO:0003824">
    <property type="term" value="F:catalytic activity"/>
    <property type="evidence" value="ECO:0007669"/>
    <property type="project" value="UniProtKB-ARBA"/>
</dbReference>
<organism evidence="1 2">
    <name type="scientific">Pyricularia grisea</name>
    <name type="common">Crabgrass-specific blast fungus</name>
    <name type="synonym">Magnaporthe grisea</name>
    <dbReference type="NCBI Taxonomy" id="148305"/>
    <lineage>
        <taxon>Eukaryota</taxon>
        <taxon>Fungi</taxon>
        <taxon>Dikarya</taxon>
        <taxon>Ascomycota</taxon>
        <taxon>Pezizomycotina</taxon>
        <taxon>Sordariomycetes</taxon>
        <taxon>Sordariomycetidae</taxon>
        <taxon>Magnaporthales</taxon>
        <taxon>Pyriculariaceae</taxon>
        <taxon>Pyricularia</taxon>
    </lineage>
</organism>
<evidence type="ECO:0000313" key="1">
    <source>
        <dbReference type="Proteomes" id="UP000515153"/>
    </source>
</evidence>
<dbReference type="SUPFAM" id="SSF48208">
    <property type="entry name" value="Six-hairpin glycosidases"/>
    <property type="match status" value="1"/>
</dbReference>
<name>A0A6P8AWL6_PYRGI</name>
<dbReference type="PANTHER" id="PTHR31047">
    <property type="entry name" value="MEIOTICALLY UP-REGULATED GENE 157 PROTEIN"/>
    <property type="match status" value="1"/>
</dbReference>
<protein>
    <recommendedName>
        <fullName evidence="3">DUF1237 domain-containing protein</fullName>
    </recommendedName>
</protein>